<dbReference type="EMBL" id="MFZG01000027">
    <property type="protein sequence ID" value="OGK16073.1"/>
    <property type="molecule type" value="Genomic_DNA"/>
</dbReference>
<dbReference type="InterPro" id="IPR008963">
    <property type="entry name" value="Purple_acid_Pase-like_N"/>
</dbReference>
<dbReference type="GO" id="GO:0003993">
    <property type="term" value="F:acid phosphatase activity"/>
    <property type="evidence" value="ECO:0007669"/>
    <property type="project" value="InterPro"/>
</dbReference>
<gene>
    <name evidence="2" type="ORF">A2774_01740</name>
</gene>
<organism evidence="2 3">
    <name type="scientific">Candidatus Roizmanbacteria bacterium RIFCSPHIGHO2_01_FULL_39_12c</name>
    <dbReference type="NCBI Taxonomy" id="1802031"/>
    <lineage>
        <taxon>Bacteria</taxon>
        <taxon>Candidatus Roizmaniibacteriota</taxon>
    </lineage>
</organism>
<evidence type="ECO:0000256" key="1">
    <source>
        <dbReference type="SAM" id="Phobius"/>
    </source>
</evidence>
<accession>A0A1F7GAX6</accession>
<dbReference type="Gene3D" id="2.60.40.10">
    <property type="entry name" value="Immunoglobulins"/>
    <property type="match status" value="1"/>
</dbReference>
<dbReference type="GO" id="GO:0046872">
    <property type="term" value="F:metal ion binding"/>
    <property type="evidence" value="ECO:0007669"/>
    <property type="project" value="InterPro"/>
</dbReference>
<reference evidence="2 3" key="1">
    <citation type="journal article" date="2016" name="Nat. Commun.">
        <title>Thousands of microbial genomes shed light on interconnected biogeochemical processes in an aquifer system.</title>
        <authorList>
            <person name="Anantharaman K."/>
            <person name="Brown C.T."/>
            <person name="Hug L.A."/>
            <person name="Sharon I."/>
            <person name="Castelle C.J."/>
            <person name="Probst A.J."/>
            <person name="Thomas B.C."/>
            <person name="Singh A."/>
            <person name="Wilkins M.J."/>
            <person name="Karaoz U."/>
            <person name="Brodie E.L."/>
            <person name="Williams K.H."/>
            <person name="Hubbard S.S."/>
            <person name="Banfield J.F."/>
        </authorList>
    </citation>
    <scope>NUCLEOTIDE SEQUENCE [LARGE SCALE GENOMIC DNA]</scope>
</reference>
<protein>
    <recommendedName>
        <fullName evidence="4">Purple acid phosphatase N-terminal domain-containing protein</fullName>
    </recommendedName>
</protein>
<comment type="caution">
    <text evidence="2">The sequence shown here is derived from an EMBL/GenBank/DDBJ whole genome shotgun (WGS) entry which is preliminary data.</text>
</comment>
<evidence type="ECO:0000313" key="2">
    <source>
        <dbReference type="EMBL" id="OGK16073.1"/>
    </source>
</evidence>
<dbReference type="AlphaFoldDB" id="A0A1F7GAX6"/>
<sequence>MTYSKYFLPQTAKVPFLLTVGVIMIIIMILARTFSPNSLPLKASKKIVSSLDVMNLTHNQAKIFWQTEEKQSGWVIFGENERTLNRVTIDERDLQDKRSRYKNHLVTLKNLKSNSRYFYKIISDNQVVEADDGKAFSFITPAKIATSPDLVPAYGKLIRENGGAVQNAIIIFTLDNIYPLVTLTKTTGEWLIPLNYLVNKNSLKLHSVPSDATVTIVIVDESSKITKIQARFSHLSPIPQTVILGKDYNFLDQGGVLSASVKNKSGQKTKFEILFPRDSAVIPGGKPLIKGASFAGNQVIVSIDNDPGLSYKVSADKQGVWSVILSTNLPVGGHTLKARSTDTEGKETILSRNFSVAKSGEQVLGEATAEASPTLMPTEVPELPSPTIEFSPYLTQPPTFTPTPPTSGVDIKPFGVMSASLIILGLGILFAF</sequence>
<keyword evidence="1" id="KW-1133">Transmembrane helix</keyword>
<dbReference type="Gene3D" id="2.60.40.380">
    <property type="entry name" value="Purple acid phosphatase-like, N-terminal"/>
    <property type="match status" value="1"/>
</dbReference>
<dbReference type="InterPro" id="IPR013783">
    <property type="entry name" value="Ig-like_fold"/>
</dbReference>
<keyword evidence="1" id="KW-0472">Membrane</keyword>
<dbReference type="SUPFAM" id="SSF49363">
    <property type="entry name" value="Purple acid phosphatase, N-terminal domain"/>
    <property type="match status" value="1"/>
</dbReference>
<evidence type="ECO:0000313" key="3">
    <source>
        <dbReference type="Proteomes" id="UP000177208"/>
    </source>
</evidence>
<feature type="transmembrane region" description="Helical" evidence="1">
    <location>
        <begin position="12"/>
        <end position="31"/>
    </location>
</feature>
<proteinExistence type="predicted"/>
<keyword evidence="1" id="KW-0812">Transmembrane</keyword>
<dbReference type="Proteomes" id="UP000177208">
    <property type="component" value="Unassembled WGS sequence"/>
</dbReference>
<evidence type="ECO:0008006" key="4">
    <source>
        <dbReference type="Google" id="ProtNLM"/>
    </source>
</evidence>
<name>A0A1F7GAX6_9BACT</name>